<keyword evidence="1" id="KW-0732">Signal</keyword>
<evidence type="ECO:0000313" key="2">
    <source>
        <dbReference type="EMBL" id="EPX56767.1"/>
    </source>
</evidence>
<protein>
    <submittedName>
        <fullName evidence="2">Uncharacterized protein</fullName>
    </submittedName>
</protein>
<comment type="caution">
    <text evidence="2">The sequence shown here is derived from an EMBL/GenBank/DDBJ whole genome shotgun (WGS) entry which is preliminary data.</text>
</comment>
<keyword evidence="3" id="KW-1185">Reference proteome</keyword>
<sequence>MKVTVALAPGAVATTARAMSGAAAKAPSSGFRAWGSFSGFKKAMGPARPEKEWHHIVERPRAT</sequence>
<feature type="signal peptide" evidence="1">
    <location>
        <begin position="1"/>
        <end position="18"/>
    </location>
</feature>
<organism evidence="2 3">
    <name type="scientific">Cystobacter fuscus (strain ATCC 25194 / DSM 2262 / NBRC 100088 / M29)</name>
    <dbReference type="NCBI Taxonomy" id="1242864"/>
    <lineage>
        <taxon>Bacteria</taxon>
        <taxon>Pseudomonadati</taxon>
        <taxon>Myxococcota</taxon>
        <taxon>Myxococcia</taxon>
        <taxon>Myxococcales</taxon>
        <taxon>Cystobacterineae</taxon>
        <taxon>Archangiaceae</taxon>
        <taxon>Cystobacter</taxon>
    </lineage>
</organism>
<dbReference type="AlphaFoldDB" id="S9P3C5"/>
<dbReference type="Proteomes" id="UP000011682">
    <property type="component" value="Unassembled WGS sequence"/>
</dbReference>
<evidence type="ECO:0000313" key="3">
    <source>
        <dbReference type="Proteomes" id="UP000011682"/>
    </source>
</evidence>
<proteinExistence type="predicted"/>
<accession>S9P3C5</accession>
<gene>
    <name evidence="2" type="ORF">D187_007201</name>
</gene>
<feature type="chain" id="PRO_5004554086" evidence="1">
    <location>
        <begin position="19"/>
        <end position="63"/>
    </location>
</feature>
<reference evidence="2" key="1">
    <citation type="submission" date="2013-05" db="EMBL/GenBank/DDBJ databases">
        <title>Genome assembly of Cystobacter fuscus DSM 2262.</title>
        <authorList>
            <person name="Sharma G."/>
            <person name="Khatri I."/>
            <person name="Kaur C."/>
            <person name="Mayilraj S."/>
            <person name="Subramanian S."/>
        </authorList>
    </citation>
    <scope>NUCLEOTIDE SEQUENCE [LARGE SCALE GENOMIC DNA]</scope>
    <source>
        <strain evidence="2">DSM 2262</strain>
    </source>
</reference>
<evidence type="ECO:0000256" key="1">
    <source>
        <dbReference type="SAM" id="SignalP"/>
    </source>
</evidence>
<dbReference type="EMBL" id="ANAH02000065">
    <property type="protein sequence ID" value="EPX56767.1"/>
    <property type="molecule type" value="Genomic_DNA"/>
</dbReference>
<name>S9P3C5_CYSF2</name>